<feature type="transmembrane region" description="Helical" evidence="9">
    <location>
        <begin position="195"/>
        <end position="215"/>
    </location>
</feature>
<comment type="similarity">
    <text evidence="6">Belongs to the methyl-accepting chemotaxis (MCP) protein family.</text>
</comment>
<proteinExistence type="inferred from homology"/>
<dbReference type="EMBL" id="AAOE01000001">
    <property type="protein sequence ID" value="EAR11332.1"/>
    <property type="molecule type" value="Genomic_DNA"/>
</dbReference>
<sequence length="546" mass="60087">MNSLLKLSIRTRLLFGFGIPLTFLILLNIQGIQKVNFIDRTLTEMTDINSVKQRYAINFRGSVHDRAIAIRDVAITDSPAQRAEFVAVIRDLERFYTEADNNMQTMISRGVEFSQTEQGILQKIDDIQSRTLPLVEDVIRLKQAGADAQTLILNDVRPAFIAWLDAINEFIDYQEDQNQVATPEARKVTSGFENLMLILTAIAIVISIIVGYLIARSLRMSLGGEPYEAQRAIQAISQGDMTVQLHTQERGSMLDSLSDMTNRITEIVRNISAATAKLTLQANEVSEGSSQVLQAARLQGEQTESTAQALETMRESINQVSEAASRNEEDSATTSDYAKQGSQVVNGVAREMETISDTVDTTVEEIKKLDEQTQKISGITSTINQISEQTNLLALNAAIEAARAGESGRGFAVVADEVRQLAQRTSEATQQIESMLGDVQAQVATCVNAMETTQPLVEHGRSETQTATQLLSDIEAQAVASLARAQEVVRATKEQVDGVNRISQTMEEVAAMSTQTIESMSGNEDAARTLKQLSEQLRSDIEFFRV</sequence>
<dbReference type="CDD" id="cd19411">
    <property type="entry name" value="MCP2201-like_sensor"/>
    <property type="match status" value="1"/>
</dbReference>
<evidence type="ECO:0000256" key="9">
    <source>
        <dbReference type="SAM" id="Phobius"/>
    </source>
</evidence>
<comment type="caution">
    <text evidence="11">The sequence shown here is derived from an EMBL/GenBank/DDBJ whole genome shotgun (WGS) entry which is preliminary data.</text>
</comment>
<accession>A4B9N1</accession>
<evidence type="ECO:0000256" key="4">
    <source>
        <dbReference type="ARBA" id="ARBA00023136"/>
    </source>
</evidence>
<dbReference type="InterPro" id="IPR024478">
    <property type="entry name" value="HlyB_4HB_MCP"/>
</dbReference>
<feature type="domain" description="Methyl-accepting transducer" evidence="10">
    <location>
        <begin position="274"/>
        <end position="510"/>
    </location>
</feature>
<dbReference type="CDD" id="cd11386">
    <property type="entry name" value="MCP_signal"/>
    <property type="match status" value="1"/>
</dbReference>
<keyword evidence="2 9" id="KW-0812">Transmembrane</keyword>
<dbReference type="OrthoDB" id="2489132at2"/>
<dbReference type="GO" id="GO:0016020">
    <property type="term" value="C:membrane"/>
    <property type="evidence" value="ECO:0007669"/>
    <property type="project" value="UniProtKB-SubCell"/>
</dbReference>
<dbReference type="STRING" id="314283.MED297_20632"/>
<dbReference type="Proteomes" id="UP000005953">
    <property type="component" value="Unassembled WGS sequence"/>
</dbReference>
<keyword evidence="4 9" id="KW-0472">Membrane</keyword>
<keyword evidence="5 7" id="KW-0807">Transducer</keyword>
<dbReference type="SUPFAM" id="SSF58104">
    <property type="entry name" value="Methyl-accepting chemotaxis protein (MCP) signaling domain"/>
    <property type="match status" value="1"/>
</dbReference>
<dbReference type="HOGENOM" id="CLU_000445_107_27_6"/>
<evidence type="ECO:0000256" key="6">
    <source>
        <dbReference type="ARBA" id="ARBA00029447"/>
    </source>
</evidence>
<reference evidence="11 12" key="1">
    <citation type="submission" date="2006-02" db="EMBL/GenBank/DDBJ databases">
        <authorList>
            <person name="Pinhassi J."/>
            <person name="Pedros-Alio C."/>
            <person name="Ferriera S."/>
            <person name="Johnson J."/>
            <person name="Kravitz S."/>
            <person name="Halpern A."/>
            <person name="Remington K."/>
            <person name="Beeson K."/>
            <person name="Tran B."/>
            <person name="Rogers Y.-H."/>
            <person name="Friedman R."/>
            <person name="Venter J.C."/>
        </authorList>
    </citation>
    <scope>NUCLEOTIDE SEQUENCE [LARGE SCALE GENOMIC DNA]</scope>
    <source>
        <strain evidence="11 12">MED297</strain>
    </source>
</reference>
<dbReference type="FunFam" id="1.10.287.950:FF:000001">
    <property type="entry name" value="Methyl-accepting chemotaxis sensory transducer"/>
    <property type="match status" value="1"/>
</dbReference>
<dbReference type="Pfam" id="PF12729">
    <property type="entry name" value="4HB_MCP_1"/>
    <property type="match status" value="1"/>
</dbReference>
<dbReference type="RefSeq" id="WP_008044911.1">
    <property type="nucleotide sequence ID" value="NZ_CH724151.1"/>
</dbReference>
<organism evidence="11 12">
    <name type="scientific">Reinekea blandensis MED297</name>
    <dbReference type="NCBI Taxonomy" id="314283"/>
    <lineage>
        <taxon>Bacteria</taxon>
        <taxon>Pseudomonadati</taxon>
        <taxon>Pseudomonadota</taxon>
        <taxon>Gammaproteobacteria</taxon>
        <taxon>Oceanospirillales</taxon>
        <taxon>Saccharospirillaceae</taxon>
        <taxon>Reinekea</taxon>
    </lineage>
</organism>
<evidence type="ECO:0000256" key="8">
    <source>
        <dbReference type="SAM" id="MobiDB-lite"/>
    </source>
</evidence>
<keyword evidence="3 9" id="KW-1133">Transmembrane helix</keyword>
<evidence type="ECO:0000256" key="5">
    <source>
        <dbReference type="ARBA" id="ARBA00023224"/>
    </source>
</evidence>
<dbReference type="Pfam" id="PF00015">
    <property type="entry name" value="MCPsignal"/>
    <property type="match status" value="1"/>
</dbReference>
<dbReference type="PANTHER" id="PTHR32089:SF119">
    <property type="entry name" value="METHYL-ACCEPTING CHEMOTAXIS PROTEIN CTPL"/>
    <property type="match status" value="1"/>
</dbReference>
<dbReference type="AlphaFoldDB" id="A4B9N1"/>
<evidence type="ECO:0000256" key="2">
    <source>
        <dbReference type="ARBA" id="ARBA00022692"/>
    </source>
</evidence>
<dbReference type="InterPro" id="IPR004089">
    <property type="entry name" value="MCPsignal_dom"/>
</dbReference>
<protein>
    <submittedName>
        <fullName evidence="11">Methyl-accepting chemotaxis protein</fullName>
    </submittedName>
</protein>
<keyword evidence="12" id="KW-1185">Reference proteome</keyword>
<evidence type="ECO:0000256" key="7">
    <source>
        <dbReference type="PROSITE-ProRule" id="PRU00284"/>
    </source>
</evidence>
<dbReference type="PROSITE" id="PS50111">
    <property type="entry name" value="CHEMOTAXIS_TRANSDUC_2"/>
    <property type="match status" value="1"/>
</dbReference>
<dbReference type="GO" id="GO:0006935">
    <property type="term" value="P:chemotaxis"/>
    <property type="evidence" value="ECO:0007669"/>
    <property type="project" value="UniProtKB-ARBA"/>
</dbReference>
<name>A4B9N1_9GAMM</name>
<evidence type="ECO:0000256" key="1">
    <source>
        <dbReference type="ARBA" id="ARBA00004141"/>
    </source>
</evidence>
<evidence type="ECO:0000259" key="10">
    <source>
        <dbReference type="PROSITE" id="PS50111"/>
    </source>
</evidence>
<feature type="region of interest" description="Disordered" evidence="8">
    <location>
        <begin position="321"/>
        <end position="340"/>
    </location>
</feature>
<evidence type="ECO:0000313" key="11">
    <source>
        <dbReference type="EMBL" id="EAR11332.1"/>
    </source>
</evidence>
<dbReference type="InterPro" id="IPR047347">
    <property type="entry name" value="YvaQ-like_sensor"/>
</dbReference>
<gene>
    <name evidence="11" type="ORF">MED297_20632</name>
</gene>
<dbReference type="Gene3D" id="1.10.287.950">
    <property type="entry name" value="Methyl-accepting chemotaxis protein"/>
    <property type="match status" value="1"/>
</dbReference>
<dbReference type="GO" id="GO:0007165">
    <property type="term" value="P:signal transduction"/>
    <property type="evidence" value="ECO:0007669"/>
    <property type="project" value="UniProtKB-KW"/>
</dbReference>
<evidence type="ECO:0000313" key="12">
    <source>
        <dbReference type="Proteomes" id="UP000005953"/>
    </source>
</evidence>
<dbReference type="SMART" id="SM00283">
    <property type="entry name" value="MA"/>
    <property type="match status" value="1"/>
</dbReference>
<evidence type="ECO:0000256" key="3">
    <source>
        <dbReference type="ARBA" id="ARBA00022989"/>
    </source>
</evidence>
<dbReference type="PANTHER" id="PTHR32089">
    <property type="entry name" value="METHYL-ACCEPTING CHEMOTAXIS PROTEIN MCPB"/>
    <property type="match status" value="1"/>
</dbReference>
<comment type="subcellular location">
    <subcellularLocation>
        <location evidence="1">Membrane</location>
        <topology evidence="1">Multi-pass membrane protein</topology>
    </subcellularLocation>
</comment>